<protein>
    <submittedName>
        <fullName evidence="3">Uncharacterized protein</fullName>
    </submittedName>
</protein>
<dbReference type="WBParaSite" id="scaffold16583_cov153.g18313">
    <property type="protein sequence ID" value="scaffold16583_cov153.g18313"/>
    <property type="gene ID" value="scaffold16583_cov153.g18313"/>
</dbReference>
<dbReference type="Proteomes" id="UP000887561">
    <property type="component" value="Unplaced"/>
</dbReference>
<evidence type="ECO:0000313" key="3">
    <source>
        <dbReference type="WBParaSite" id="scaffold16583_cov153.g18313"/>
    </source>
</evidence>
<evidence type="ECO:0000256" key="1">
    <source>
        <dbReference type="SAM" id="MobiDB-lite"/>
    </source>
</evidence>
<proteinExistence type="predicted"/>
<name>A0A915LTY6_MELJA</name>
<accession>A0A915LTY6</accession>
<evidence type="ECO:0000313" key="2">
    <source>
        <dbReference type="Proteomes" id="UP000887561"/>
    </source>
</evidence>
<organism evidence="2 3">
    <name type="scientific">Meloidogyne javanica</name>
    <name type="common">Root-knot nematode worm</name>
    <dbReference type="NCBI Taxonomy" id="6303"/>
    <lineage>
        <taxon>Eukaryota</taxon>
        <taxon>Metazoa</taxon>
        <taxon>Ecdysozoa</taxon>
        <taxon>Nematoda</taxon>
        <taxon>Chromadorea</taxon>
        <taxon>Rhabditida</taxon>
        <taxon>Tylenchina</taxon>
        <taxon>Tylenchomorpha</taxon>
        <taxon>Tylenchoidea</taxon>
        <taxon>Meloidogynidae</taxon>
        <taxon>Meloidogyninae</taxon>
        <taxon>Meloidogyne</taxon>
        <taxon>Meloidogyne incognita group</taxon>
    </lineage>
</organism>
<feature type="region of interest" description="Disordered" evidence="1">
    <location>
        <begin position="29"/>
        <end position="55"/>
    </location>
</feature>
<sequence>IENADNCKCPDKFDLKDLVGLLTNPNHTNQRLDLKERNPASSHIGFRSRQSLIAT</sequence>
<reference evidence="3" key="1">
    <citation type="submission" date="2022-11" db="UniProtKB">
        <authorList>
            <consortium name="WormBaseParasite"/>
        </authorList>
    </citation>
    <scope>IDENTIFICATION</scope>
</reference>
<dbReference type="AlphaFoldDB" id="A0A915LTY6"/>
<keyword evidence="2" id="KW-1185">Reference proteome</keyword>